<dbReference type="EMBL" id="BFEA01000310">
    <property type="protein sequence ID" value="GBG79040.1"/>
    <property type="molecule type" value="Genomic_DNA"/>
</dbReference>
<sequence length="624" mass="69429">MVRANLPTLSLKHRESSPENSVSESRGRLLTAFELILELLESTNSDVRDEMADIGEDIPQARRFSMNVDAIRDIAGSGWYSILLSVLQCATNPAAASEVRLAASILARVVSGLAVLPWQPWRDQRDADQQSTVFTPLAGELVKELVRLVDLCAGHHGTRASTVRSEEERGQLGGEEDGKEEEGKVHLQETALSAVCSFAQSASEMHAHIAWVAKEPVVPSSRFCNAFSTLGPGDWPLETPIPSFDEQEARDFIASVVAELNCPRTERLLLEFLEVGRLKQSFQRLVADSIRIFAYLLCPRMVYWHRFEMRLQDFPESLLCSMDKLQDPSRVEAALTGLIRHCRENPDEACLSAFSKLHLSKILICQNIRDMDCEVAELLIQCLKYCVQVRGRREIDWFTCEVLDTLRDLLATSSPSHKPSICHTIASPASHGWESLVKMQDLAGDRFDFRRCNASAVGLAADVLENLPDKPDSVNLIGTLRGDAFLNPCKQNLVSCSRRHFPASCLLPAYPHQSNHSGVREHGGFPAGYSPIIDAPGHTERFPPLSDMFRQPYSRVSAAQFKLRVPRANEREGRCRLAVGRRFDFVLRSQGSGMSIVHWVWQYGGARGRRGELGSGNASILAQS</sequence>
<dbReference type="SUPFAM" id="SSF48371">
    <property type="entry name" value="ARM repeat"/>
    <property type="match status" value="1"/>
</dbReference>
<feature type="region of interest" description="Disordered" evidence="1">
    <location>
        <begin position="159"/>
        <end position="183"/>
    </location>
</feature>
<gene>
    <name evidence="2" type="ORF">CBR_g28754</name>
</gene>
<proteinExistence type="predicted"/>
<protein>
    <submittedName>
        <fullName evidence="2">Uncharacterized protein</fullName>
    </submittedName>
</protein>
<dbReference type="AlphaFoldDB" id="A0A388L9Q2"/>
<organism evidence="2 3">
    <name type="scientific">Chara braunii</name>
    <name type="common">Braun's stonewort</name>
    <dbReference type="NCBI Taxonomy" id="69332"/>
    <lineage>
        <taxon>Eukaryota</taxon>
        <taxon>Viridiplantae</taxon>
        <taxon>Streptophyta</taxon>
        <taxon>Charophyceae</taxon>
        <taxon>Charales</taxon>
        <taxon>Characeae</taxon>
        <taxon>Chara</taxon>
    </lineage>
</organism>
<reference evidence="2 3" key="1">
    <citation type="journal article" date="2018" name="Cell">
        <title>The Chara Genome: Secondary Complexity and Implications for Plant Terrestrialization.</title>
        <authorList>
            <person name="Nishiyama T."/>
            <person name="Sakayama H."/>
            <person name="Vries J.D."/>
            <person name="Buschmann H."/>
            <person name="Saint-Marcoux D."/>
            <person name="Ullrich K.K."/>
            <person name="Haas F.B."/>
            <person name="Vanderstraeten L."/>
            <person name="Becker D."/>
            <person name="Lang D."/>
            <person name="Vosolsobe S."/>
            <person name="Rombauts S."/>
            <person name="Wilhelmsson P.K.I."/>
            <person name="Janitza P."/>
            <person name="Kern R."/>
            <person name="Heyl A."/>
            <person name="Rumpler F."/>
            <person name="Villalobos L.I.A.C."/>
            <person name="Clay J.M."/>
            <person name="Skokan R."/>
            <person name="Toyoda A."/>
            <person name="Suzuki Y."/>
            <person name="Kagoshima H."/>
            <person name="Schijlen E."/>
            <person name="Tajeshwar N."/>
            <person name="Catarino B."/>
            <person name="Hetherington A.J."/>
            <person name="Saltykova A."/>
            <person name="Bonnot C."/>
            <person name="Breuninger H."/>
            <person name="Symeonidi A."/>
            <person name="Radhakrishnan G.V."/>
            <person name="Van Nieuwerburgh F."/>
            <person name="Deforce D."/>
            <person name="Chang C."/>
            <person name="Karol K.G."/>
            <person name="Hedrich R."/>
            <person name="Ulvskov P."/>
            <person name="Glockner G."/>
            <person name="Delwiche C.F."/>
            <person name="Petrasek J."/>
            <person name="Van de Peer Y."/>
            <person name="Friml J."/>
            <person name="Beilby M."/>
            <person name="Dolan L."/>
            <person name="Kohara Y."/>
            <person name="Sugano S."/>
            <person name="Fujiyama A."/>
            <person name="Delaux P.-M."/>
            <person name="Quint M."/>
            <person name="TheiBen G."/>
            <person name="Hagemann M."/>
            <person name="Harholt J."/>
            <person name="Dunand C."/>
            <person name="Zachgo S."/>
            <person name="Langdale J."/>
            <person name="Maumus F."/>
            <person name="Straeten D.V.D."/>
            <person name="Gould S.B."/>
            <person name="Rensing S.A."/>
        </authorList>
    </citation>
    <scope>NUCLEOTIDE SEQUENCE [LARGE SCALE GENOMIC DNA]</scope>
    <source>
        <strain evidence="2 3">S276</strain>
    </source>
</reference>
<dbReference type="InterPro" id="IPR016024">
    <property type="entry name" value="ARM-type_fold"/>
</dbReference>
<dbReference type="Gramene" id="GBG79040">
    <property type="protein sequence ID" value="GBG79040"/>
    <property type="gene ID" value="CBR_g28754"/>
</dbReference>
<accession>A0A388L9Q2</accession>
<evidence type="ECO:0000313" key="3">
    <source>
        <dbReference type="Proteomes" id="UP000265515"/>
    </source>
</evidence>
<evidence type="ECO:0000256" key="1">
    <source>
        <dbReference type="SAM" id="MobiDB-lite"/>
    </source>
</evidence>
<comment type="caution">
    <text evidence="2">The sequence shown here is derived from an EMBL/GenBank/DDBJ whole genome shotgun (WGS) entry which is preliminary data.</text>
</comment>
<feature type="region of interest" description="Disordered" evidence="1">
    <location>
        <begin position="1"/>
        <end position="23"/>
    </location>
</feature>
<evidence type="ECO:0000313" key="2">
    <source>
        <dbReference type="EMBL" id="GBG79040.1"/>
    </source>
</evidence>
<keyword evidence="3" id="KW-1185">Reference proteome</keyword>
<dbReference type="Proteomes" id="UP000265515">
    <property type="component" value="Unassembled WGS sequence"/>
</dbReference>
<name>A0A388L9Q2_CHABU</name>